<evidence type="ECO:0000313" key="3">
    <source>
        <dbReference type="Proteomes" id="UP000527355"/>
    </source>
</evidence>
<name>A0A7J7WHV0_MYOMY</name>
<keyword evidence="1" id="KW-0472">Membrane</keyword>
<evidence type="ECO:0000313" key="2">
    <source>
        <dbReference type="EMBL" id="KAF6336987.1"/>
    </source>
</evidence>
<keyword evidence="1" id="KW-1133">Transmembrane helix</keyword>
<feature type="transmembrane region" description="Helical" evidence="1">
    <location>
        <begin position="7"/>
        <end position="32"/>
    </location>
</feature>
<dbReference type="Proteomes" id="UP000527355">
    <property type="component" value="Unassembled WGS sequence"/>
</dbReference>
<proteinExistence type="predicted"/>
<dbReference type="EMBL" id="JABWUV010000008">
    <property type="protein sequence ID" value="KAF6336987.1"/>
    <property type="molecule type" value="Genomic_DNA"/>
</dbReference>
<sequence>MLIVFHYLFILSIPCLFLKPIKYASFIFLSVILNMKLVRMGCLLIPDITANSHSGCLFSCVFLCLFFIVKSESLEIFLWGFCKSCVECSVNLYWLSEFDILKLSLQLQIFQISQVVNLCCDLSKDRIFKLTLRIDSLPRPLLSAINHDRCGSLFLPSGCVKGNECGI</sequence>
<comment type="caution">
    <text evidence="2">The sequence shown here is derived from an EMBL/GenBank/DDBJ whole genome shotgun (WGS) entry which is preliminary data.</text>
</comment>
<feature type="transmembrane region" description="Helical" evidence="1">
    <location>
        <begin position="52"/>
        <end position="69"/>
    </location>
</feature>
<dbReference type="AlphaFoldDB" id="A0A7J7WHV0"/>
<reference evidence="2 3" key="1">
    <citation type="journal article" date="2020" name="Nature">
        <title>Six reference-quality genomes reveal evolution of bat adaptations.</title>
        <authorList>
            <person name="Jebb D."/>
            <person name="Huang Z."/>
            <person name="Pippel M."/>
            <person name="Hughes G.M."/>
            <person name="Lavrichenko K."/>
            <person name="Devanna P."/>
            <person name="Winkler S."/>
            <person name="Jermiin L.S."/>
            <person name="Skirmuntt E.C."/>
            <person name="Katzourakis A."/>
            <person name="Burkitt-Gray L."/>
            <person name="Ray D.A."/>
            <person name="Sullivan K.A.M."/>
            <person name="Roscito J.G."/>
            <person name="Kirilenko B.M."/>
            <person name="Davalos L.M."/>
            <person name="Corthals A.P."/>
            <person name="Power M.L."/>
            <person name="Jones G."/>
            <person name="Ransome R.D."/>
            <person name="Dechmann D.K.N."/>
            <person name="Locatelli A.G."/>
            <person name="Puechmaille S.J."/>
            <person name="Fedrigo O."/>
            <person name="Jarvis E.D."/>
            <person name="Hiller M."/>
            <person name="Vernes S.C."/>
            <person name="Myers E.W."/>
            <person name="Teeling E.C."/>
        </authorList>
    </citation>
    <scope>NUCLEOTIDE SEQUENCE [LARGE SCALE GENOMIC DNA]</scope>
    <source>
        <strain evidence="2">MMyoMyo1</strain>
        <tissue evidence="2">Flight muscle</tissue>
    </source>
</reference>
<gene>
    <name evidence="2" type="ORF">mMyoMyo1_012169</name>
</gene>
<organism evidence="2 3">
    <name type="scientific">Myotis myotis</name>
    <name type="common">Greater mouse-eared bat</name>
    <name type="synonym">Vespertilio myotis</name>
    <dbReference type="NCBI Taxonomy" id="51298"/>
    <lineage>
        <taxon>Eukaryota</taxon>
        <taxon>Metazoa</taxon>
        <taxon>Chordata</taxon>
        <taxon>Craniata</taxon>
        <taxon>Vertebrata</taxon>
        <taxon>Euteleostomi</taxon>
        <taxon>Mammalia</taxon>
        <taxon>Eutheria</taxon>
        <taxon>Laurasiatheria</taxon>
        <taxon>Chiroptera</taxon>
        <taxon>Yangochiroptera</taxon>
        <taxon>Vespertilionidae</taxon>
        <taxon>Myotis</taxon>
    </lineage>
</organism>
<keyword evidence="3" id="KW-1185">Reference proteome</keyword>
<protein>
    <submittedName>
        <fullName evidence="2">Uncharacterized protein</fullName>
    </submittedName>
</protein>
<accession>A0A7J7WHV0</accession>
<evidence type="ECO:0000256" key="1">
    <source>
        <dbReference type="SAM" id="Phobius"/>
    </source>
</evidence>
<keyword evidence="1" id="KW-0812">Transmembrane</keyword>